<dbReference type="Pfam" id="PF18988">
    <property type="entry name" value="DUF5721"/>
    <property type="match status" value="1"/>
</dbReference>
<comment type="caution">
    <text evidence="1">The sequence shown here is derived from an EMBL/GenBank/DDBJ whole genome shotgun (WGS) entry which is preliminary data.</text>
</comment>
<evidence type="ECO:0000313" key="2">
    <source>
        <dbReference type="Proteomes" id="UP000253208"/>
    </source>
</evidence>
<reference evidence="1 2" key="1">
    <citation type="submission" date="2018-02" db="EMBL/GenBank/DDBJ databases">
        <title>Complete genome sequencing of Faecalibacterium prausnitzii strains isolated from the human gut.</title>
        <authorList>
            <person name="Fitzgerald B.C."/>
            <person name="Shkoporov A.N."/>
            <person name="Ross P.R."/>
            <person name="Hill C."/>
        </authorList>
    </citation>
    <scope>NUCLEOTIDE SEQUENCE [LARGE SCALE GENOMIC DNA]</scope>
    <source>
        <strain evidence="1 2">APC942/31-1</strain>
    </source>
</reference>
<name>A0A367G908_9FIRM</name>
<evidence type="ECO:0000313" key="1">
    <source>
        <dbReference type="EMBL" id="RCH46534.1"/>
    </source>
</evidence>
<proteinExistence type="predicted"/>
<sequence>MLALKITDIRDFTNKLFIGEVFDKFCLSEATVTTFNTFTIDGRLQKDFFDTDSMNRLTEHGRTHSLWKDIRPFCWSVIRGKRTPLSFRIVLHLSRSGVEAAMRNTDFGISSEQIDGLFLNLQFKNNSLLCTTGTSLKTFSMDKRPEQLWDDMILSFLSRNQILFERL</sequence>
<dbReference type="AlphaFoldDB" id="A0A367G908"/>
<organism evidence="1 2">
    <name type="scientific">Blautia obeum</name>
    <dbReference type="NCBI Taxonomy" id="40520"/>
    <lineage>
        <taxon>Bacteria</taxon>
        <taxon>Bacillati</taxon>
        <taxon>Bacillota</taxon>
        <taxon>Clostridia</taxon>
        <taxon>Lachnospirales</taxon>
        <taxon>Lachnospiraceae</taxon>
        <taxon>Blautia</taxon>
    </lineage>
</organism>
<gene>
    <name evidence="1" type="ORF">C4886_00970</name>
</gene>
<dbReference type="InterPro" id="IPR043779">
    <property type="entry name" value="DUF5721"/>
</dbReference>
<accession>A0A367G908</accession>
<protein>
    <submittedName>
        <fullName evidence="1">Uncharacterized protein</fullName>
    </submittedName>
</protein>
<dbReference type="EMBL" id="PSQG01000001">
    <property type="protein sequence ID" value="RCH46534.1"/>
    <property type="molecule type" value="Genomic_DNA"/>
</dbReference>
<dbReference type="Proteomes" id="UP000253208">
    <property type="component" value="Unassembled WGS sequence"/>
</dbReference>
<dbReference type="RefSeq" id="WP_022426217.1">
    <property type="nucleotide sequence ID" value="NZ_PSQG01000001.1"/>
</dbReference>